<geneLocation type="plasmid" evidence="1 2">
    <name>unnamed2</name>
</geneLocation>
<evidence type="ECO:0000313" key="2">
    <source>
        <dbReference type="Proteomes" id="UP000509222"/>
    </source>
</evidence>
<name>A0A7H8QFV3_9BACL</name>
<accession>A0A7H8QFV3</accession>
<reference evidence="2" key="2">
    <citation type="submission" date="2020-06" db="EMBL/GenBank/DDBJ databases">
        <title>Isolation of Planomicrobium glaciei.</title>
        <authorList>
            <person name="Malisova L."/>
            <person name="Safrankova R."/>
            <person name="Jakubu V."/>
            <person name="Spanelova P."/>
        </authorList>
    </citation>
    <scope>NUCLEOTIDE SEQUENCE [LARGE SCALE GENOMIC DNA]</scope>
    <source>
        <strain evidence="2">NRL-ATB46093</strain>
        <plasmid evidence="2">unnamed2</plasmid>
    </source>
</reference>
<protein>
    <submittedName>
        <fullName evidence="1">Uncharacterized protein</fullName>
    </submittedName>
</protein>
<evidence type="ECO:0000313" key="1">
    <source>
        <dbReference type="EMBL" id="QKX52840.1"/>
    </source>
</evidence>
<keyword evidence="2" id="KW-1185">Reference proteome</keyword>
<dbReference type="Proteomes" id="UP000509222">
    <property type="component" value="Plasmid unnamed2"/>
</dbReference>
<sequence length="52" mass="6256">MSIVKTIQEKINHLKKDEEKMYVGIQFEKQLNERVKELEILEQEIDKVLKAK</sequence>
<dbReference type="RefSeq" id="WP_176295264.1">
    <property type="nucleotide sequence ID" value="NZ_CP051179.1"/>
</dbReference>
<proteinExistence type="predicted"/>
<dbReference type="EMBL" id="CP051179">
    <property type="protein sequence ID" value="QKX52840.1"/>
    <property type="molecule type" value="Genomic_DNA"/>
</dbReference>
<reference evidence="1 2" key="1">
    <citation type="submission" date="2020-04" db="EMBL/GenBank/DDBJ databases">
        <authorList>
            <person name="Pajer P."/>
            <person name="Broz P."/>
        </authorList>
    </citation>
    <scope>NUCLEOTIDE SEQUENCE [LARGE SCALE GENOMIC DNA]</scope>
    <source>
        <strain evidence="2">NRL-ATB46093</strain>
        <plasmid evidence="1 2">unnamed2</plasmid>
    </source>
</reference>
<organism evidence="1 2">
    <name type="scientific">Planococcus glaciei</name>
    <dbReference type="NCBI Taxonomy" id="459472"/>
    <lineage>
        <taxon>Bacteria</taxon>
        <taxon>Bacillati</taxon>
        <taxon>Bacillota</taxon>
        <taxon>Bacilli</taxon>
        <taxon>Bacillales</taxon>
        <taxon>Caryophanaceae</taxon>
        <taxon>Planococcus</taxon>
    </lineage>
</organism>
<gene>
    <name evidence="1" type="ORF">HF394_19620</name>
</gene>
<keyword evidence="1" id="KW-0614">Plasmid</keyword>
<dbReference type="AlphaFoldDB" id="A0A7H8QFV3"/>